<organism evidence="2 3">
    <name type="scientific">Mesorhabditis belari</name>
    <dbReference type="NCBI Taxonomy" id="2138241"/>
    <lineage>
        <taxon>Eukaryota</taxon>
        <taxon>Metazoa</taxon>
        <taxon>Ecdysozoa</taxon>
        <taxon>Nematoda</taxon>
        <taxon>Chromadorea</taxon>
        <taxon>Rhabditida</taxon>
        <taxon>Rhabditina</taxon>
        <taxon>Rhabditomorpha</taxon>
        <taxon>Rhabditoidea</taxon>
        <taxon>Rhabditidae</taxon>
        <taxon>Mesorhabditinae</taxon>
        <taxon>Mesorhabditis</taxon>
    </lineage>
</organism>
<protein>
    <submittedName>
        <fullName evidence="3">Uncharacterized protein</fullName>
    </submittedName>
</protein>
<keyword evidence="2" id="KW-1185">Reference proteome</keyword>
<dbReference type="WBParaSite" id="MBELARI_LOCUS10285">
    <property type="protein sequence ID" value="MBELARI_LOCUS10285"/>
    <property type="gene ID" value="MBELARI_LOCUS10285"/>
</dbReference>
<feature type="chain" id="PRO_5042049784" evidence="1">
    <location>
        <begin position="18"/>
        <end position="117"/>
    </location>
</feature>
<keyword evidence="1" id="KW-0732">Signal</keyword>
<evidence type="ECO:0000313" key="3">
    <source>
        <dbReference type="WBParaSite" id="MBELARI_LOCUS10285"/>
    </source>
</evidence>
<feature type="signal peptide" evidence="1">
    <location>
        <begin position="1"/>
        <end position="17"/>
    </location>
</feature>
<dbReference type="Proteomes" id="UP000887575">
    <property type="component" value="Unassembled WGS sequence"/>
</dbReference>
<evidence type="ECO:0000313" key="2">
    <source>
        <dbReference type="Proteomes" id="UP000887575"/>
    </source>
</evidence>
<proteinExistence type="predicted"/>
<evidence type="ECO:0000256" key="1">
    <source>
        <dbReference type="SAM" id="SignalP"/>
    </source>
</evidence>
<sequence>MFYKLAFIVLFLHSSIALKCYVGTFDARKDIGKQGPEDVVECNQRCVVENGFFADTETYLCGICSKWDKIKNLGIFMDCCDTDFCPSKGPNWMKRGYEMFEKKKRGDRIDREEETRR</sequence>
<accession>A0AAF3E8N9</accession>
<reference evidence="3" key="1">
    <citation type="submission" date="2024-02" db="UniProtKB">
        <authorList>
            <consortium name="WormBaseParasite"/>
        </authorList>
    </citation>
    <scope>IDENTIFICATION</scope>
</reference>
<dbReference type="AlphaFoldDB" id="A0AAF3E8N9"/>
<name>A0AAF3E8N9_9BILA</name>